<keyword evidence="3" id="KW-1185">Reference proteome</keyword>
<dbReference type="Proteomes" id="UP000579812">
    <property type="component" value="Unassembled WGS sequence"/>
</dbReference>
<feature type="compositionally biased region" description="Low complexity" evidence="1">
    <location>
        <begin position="16"/>
        <end position="30"/>
    </location>
</feature>
<feature type="region of interest" description="Disordered" evidence="1">
    <location>
        <begin position="16"/>
        <end position="121"/>
    </location>
</feature>
<sequence length="121" mass="13011">MERKLTRDDILDILLDSDAESGSSSDGQLSESDEEAHLLENLAGCDRSEAPAIPDNAGPASEGAVVEDFLPTWTSNPYSPPALDFDNTTKGVQGEEHTQALQGLPDHQKVPTEKAKDEVHV</sequence>
<organism evidence="2 3">
    <name type="scientific">Onychostoma macrolepis</name>
    <dbReference type="NCBI Taxonomy" id="369639"/>
    <lineage>
        <taxon>Eukaryota</taxon>
        <taxon>Metazoa</taxon>
        <taxon>Chordata</taxon>
        <taxon>Craniata</taxon>
        <taxon>Vertebrata</taxon>
        <taxon>Euteleostomi</taxon>
        <taxon>Actinopterygii</taxon>
        <taxon>Neopterygii</taxon>
        <taxon>Teleostei</taxon>
        <taxon>Ostariophysi</taxon>
        <taxon>Cypriniformes</taxon>
        <taxon>Cyprinidae</taxon>
        <taxon>Acrossocheilinae</taxon>
        <taxon>Onychostoma</taxon>
    </lineage>
</organism>
<dbReference type="EMBL" id="JAAMOB010000001">
    <property type="protein sequence ID" value="KAF4118064.1"/>
    <property type="molecule type" value="Genomic_DNA"/>
</dbReference>
<reference evidence="2 3" key="1">
    <citation type="submission" date="2020-04" db="EMBL/GenBank/DDBJ databases">
        <title>Chromosome-level genome assembly of a cyprinid fish Onychostoma macrolepis by integration of Nanopore Sequencing, Bionano and Hi-C technology.</title>
        <authorList>
            <person name="Wang D."/>
        </authorList>
    </citation>
    <scope>NUCLEOTIDE SEQUENCE [LARGE SCALE GENOMIC DNA]</scope>
    <source>
        <strain evidence="2">SWU-2019</strain>
        <tissue evidence="2">Muscle</tissue>
    </source>
</reference>
<accession>A0A7J6DH07</accession>
<evidence type="ECO:0000256" key="1">
    <source>
        <dbReference type="SAM" id="MobiDB-lite"/>
    </source>
</evidence>
<feature type="compositionally biased region" description="Basic and acidic residues" evidence="1">
    <location>
        <begin position="106"/>
        <end position="121"/>
    </location>
</feature>
<proteinExistence type="predicted"/>
<evidence type="ECO:0000313" key="2">
    <source>
        <dbReference type="EMBL" id="KAF4118064.1"/>
    </source>
</evidence>
<name>A0A7J6DH07_9TELE</name>
<dbReference type="AlphaFoldDB" id="A0A7J6DH07"/>
<comment type="caution">
    <text evidence="2">The sequence shown here is derived from an EMBL/GenBank/DDBJ whole genome shotgun (WGS) entry which is preliminary data.</text>
</comment>
<gene>
    <name evidence="2" type="ORF">G5714_000115</name>
</gene>
<evidence type="ECO:0000313" key="3">
    <source>
        <dbReference type="Proteomes" id="UP000579812"/>
    </source>
</evidence>
<protein>
    <submittedName>
        <fullName evidence="2">Uncharacterized protein</fullName>
    </submittedName>
</protein>